<evidence type="ECO:0000259" key="2">
    <source>
        <dbReference type="Pfam" id="PF00078"/>
    </source>
</evidence>
<evidence type="ECO:0000313" key="5">
    <source>
        <dbReference type="Proteomes" id="UP000814243"/>
    </source>
</evidence>
<organism evidence="4 5">
    <name type="scientific">Spodoptera exigua</name>
    <name type="common">Beet armyworm</name>
    <name type="synonym">Noctua fulgens</name>
    <dbReference type="NCBI Taxonomy" id="7107"/>
    <lineage>
        <taxon>Eukaryota</taxon>
        <taxon>Metazoa</taxon>
        <taxon>Ecdysozoa</taxon>
        <taxon>Arthropoda</taxon>
        <taxon>Hexapoda</taxon>
        <taxon>Insecta</taxon>
        <taxon>Pterygota</taxon>
        <taxon>Neoptera</taxon>
        <taxon>Endopterygota</taxon>
        <taxon>Lepidoptera</taxon>
        <taxon>Glossata</taxon>
        <taxon>Ditrysia</taxon>
        <taxon>Noctuoidea</taxon>
        <taxon>Noctuidae</taxon>
        <taxon>Amphipyrinae</taxon>
        <taxon>Spodoptera</taxon>
    </lineage>
</organism>
<evidence type="ECO:0000256" key="1">
    <source>
        <dbReference type="SAM" id="MobiDB-lite"/>
    </source>
</evidence>
<dbReference type="Gene3D" id="3.30.70.270">
    <property type="match status" value="1"/>
</dbReference>
<dbReference type="InterPro" id="IPR000477">
    <property type="entry name" value="RT_dom"/>
</dbReference>
<protein>
    <recommendedName>
        <fullName evidence="6">DUF5641 domain-containing protein</fullName>
    </recommendedName>
</protein>
<feature type="domain" description="Reverse transcriptase" evidence="2">
    <location>
        <begin position="10"/>
        <end position="168"/>
    </location>
</feature>
<dbReference type="PANTHER" id="PTHR47331:SF4">
    <property type="entry name" value="PEPTIDASE S1 DOMAIN-CONTAINING PROTEIN"/>
    <property type="match status" value="1"/>
</dbReference>
<dbReference type="SUPFAM" id="SSF56672">
    <property type="entry name" value="DNA/RNA polymerases"/>
    <property type="match status" value="1"/>
</dbReference>
<dbReference type="Pfam" id="PF18701">
    <property type="entry name" value="DUF5641"/>
    <property type="match status" value="1"/>
</dbReference>
<accession>A0A922SE54</accession>
<name>A0A922SE54_SPOEX</name>
<dbReference type="Gene3D" id="3.10.10.10">
    <property type="entry name" value="HIV Type 1 Reverse Transcriptase, subunit A, domain 1"/>
    <property type="match status" value="1"/>
</dbReference>
<dbReference type="EMBL" id="JACEFF010000584">
    <property type="protein sequence ID" value="KAH9634892.1"/>
    <property type="molecule type" value="Genomic_DNA"/>
</dbReference>
<comment type="caution">
    <text evidence="4">The sequence shown here is derived from an EMBL/GenBank/DDBJ whole genome shotgun (WGS) entry which is preliminary data.</text>
</comment>
<dbReference type="GO" id="GO:0071897">
    <property type="term" value="P:DNA biosynthetic process"/>
    <property type="evidence" value="ECO:0007669"/>
    <property type="project" value="UniProtKB-ARBA"/>
</dbReference>
<dbReference type="InterPro" id="IPR043502">
    <property type="entry name" value="DNA/RNA_pol_sf"/>
</dbReference>
<sequence length="947" mass="110078">MFTFLTCWRTYRYVFTADVEKLYRFIWLNAEQQHLQTIIWRSHPKEPLQEWKLRTVTYGMKCAPYLAMRTLHKLAQDEQCNYPEASKVLKSSFYMDDLVYGKDTIEASKKLISQLIELLNKGGFNLRKWKSNETAILEDLRDDQKSSDANINFSPEQTTNQTTKMLGMRWNQSSDCFTYSWNLSEKKNLTKRTLLSEISKLYDPLGFLSPFIIKTKLLFQKIWISKITWDEPLCDELINEWETLRKDIPLLSQIAMPRWLQCHGTGIEIHGFCDASEKAYACVIYSRVRNLNDEYVTTLVTAKTKVAPLNKRITLPKMELCGALLLAKLIEKVKQTLDEKTLQIRCWSDSKVVLAWLQGDINRWEKYVANRVAQINNITPATHWNYVRSEENPADCASRGLLPSKLVEFNLWWEGPSWLKTYDSKNSQDNYCLTYITNNGLQSTKCCVSTYKTCDIIKNLLNKYSSLKRVIRVLGWILRVFNMNNKEGIRSNNSLTDCEGKRKVMCLSTQEIKAATDLVVKNVQREYFRDEMERLEKKLPISSKSSLLKLSPFLDEYGLLRAKGRLINSTLPPESKQPLIIPATGRLTELIIQEAHNDTLHGGARLTLAYVRLKFWVIEEQEFAENDLRNRWRLVEQLNIQIWKRWSNEYLHQLQVRSKWQQSQENLKEGSLVLVKDEHLPPGRWALGRVNEIHPGADGRVRVVTLKTKKATLKRPITKLAPLPLQTNEENQAKKPPSIPEPKKRGPTGANKNALSLILMSILTMTALTQSTPITNNLQVTPIVNTHPVYFDETGQLQLIHDEWTLLIYYNLTSYWQATNEISAYIDQIETLCNRISHEYSPCETVVSHLRHELEHLAEYNSMLLSQHSRQRRGYFDGIGKLSRTLFGTLDVDFANKYEKDIQNMQLNDNYLLQLMKNQTLVIEAENNVVKKNAEFMEKQLKRLKHT</sequence>
<evidence type="ECO:0000313" key="4">
    <source>
        <dbReference type="EMBL" id="KAH9634892.1"/>
    </source>
</evidence>
<feature type="domain" description="DUF5641" evidence="3">
    <location>
        <begin position="630"/>
        <end position="723"/>
    </location>
</feature>
<gene>
    <name evidence="4" type="ORF">HF086_017191</name>
</gene>
<evidence type="ECO:0008006" key="6">
    <source>
        <dbReference type="Google" id="ProtNLM"/>
    </source>
</evidence>
<evidence type="ECO:0000259" key="3">
    <source>
        <dbReference type="Pfam" id="PF18701"/>
    </source>
</evidence>
<dbReference type="InterPro" id="IPR008042">
    <property type="entry name" value="Retrotrans_Pao"/>
</dbReference>
<dbReference type="Proteomes" id="UP000814243">
    <property type="component" value="Unassembled WGS sequence"/>
</dbReference>
<dbReference type="AlphaFoldDB" id="A0A922SE54"/>
<feature type="region of interest" description="Disordered" evidence="1">
    <location>
        <begin position="720"/>
        <end position="750"/>
    </location>
</feature>
<dbReference type="InterPro" id="IPR040676">
    <property type="entry name" value="DUF5641"/>
</dbReference>
<reference evidence="4" key="1">
    <citation type="journal article" date="2021" name="G3 (Bethesda)">
        <title>Genome and transcriptome analysis of the beet armyworm Spodoptera exigua reveals targets for pest control. .</title>
        <authorList>
            <person name="Simon S."/>
            <person name="Breeschoten T."/>
            <person name="Jansen H.J."/>
            <person name="Dirks R.P."/>
            <person name="Schranz M.E."/>
            <person name="Ros V.I.D."/>
        </authorList>
    </citation>
    <scope>NUCLEOTIDE SEQUENCE</scope>
    <source>
        <strain evidence="4">TB_SE_WUR_2020</strain>
    </source>
</reference>
<dbReference type="Pfam" id="PF05380">
    <property type="entry name" value="Peptidase_A17"/>
    <property type="match status" value="1"/>
</dbReference>
<dbReference type="Pfam" id="PF00078">
    <property type="entry name" value="RVT_1"/>
    <property type="match status" value="1"/>
</dbReference>
<dbReference type="InterPro" id="IPR043128">
    <property type="entry name" value="Rev_trsase/Diguanyl_cyclase"/>
</dbReference>
<proteinExistence type="predicted"/>
<dbReference type="PANTHER" id="PTHR47331">
    <property type="entry name" value="PHD-TYPE DOMAIN-CONTAINING PROTEIN"/>
    <property type="match status" value="1"/>
</dbReference>